<keyword evidence="6" id="KW-0408">Iron</keyword>
<comment type="catalytic activity">
    <reaction evidence="8">
        <text>(sulfur carrier)-H + L-cysteine = (sulfur carrier)-SH + L-alanine</text>
        <dbReference type="Rhea" id="RHEA:43892"/>
        <dbReference type="Rhea" id="RHEA-COMP:14737"/>
        <dbReference type="Rhea" id="RHEA-COMP:14739"/>
        <dbReference type="ChEBI" id="CHEBI:29917"/>
        <dbReference type="ChEBI" id="CHEBI:35235"/>
        <dbReference type="ChEBI" id="CHEBI:57972"/>
        <dbReference type="ChEBI" id="CHEBI:64428"/>
        <dbReference type="EC" id="2.8.1.7"/>
    </reaction>
</comment>
<dbReference type="InterPro" id="IPR015421">
    <property type="entry name" value="PyrdxlP-dep_Trfase_major"/>
</dbReference>
<keyword evidence="5" id="KW-0663">Pyridoxal phosphate</keyword>
<dbReference type="EMBL" id="UPHP01000002">
    <property type="protein sequence ID" value="VBA31865.1"/>
    <property type="molecule type" value="Genomic_DNA"/>
</dbReference>
<evidence type="ECO:0000256" key="6">
    <source>
        <dbReference type="ARBA" id="ARBA00023004"/>
    </source>
</evidence>
<evidence type="ECO:0000256" key="5">
    <source>
        <dbReference type="ARBA" id="ARBA00022898"/>
    </source>
</evidence>
<evidence type="ECO:0000256" key="7">
    <source>
        <dbReference type="ARBA" id="ARBA00023014"/>
    </source>
</evidence>
<dbReference type="Proteomes" id="UP000273307">
    <property type="component" value="Unassembled WGS sequence"/>
</dbReference>
<dbReference type="EC" id="2.8.1.7" evidence="10"/>
<evidence type="ECO:0000256" key="2">
    <source>
        <dbReference type="ARBA" id="ARBA00006490"/>
    </source>
</evidence>
<comment type="cofactor">
    <cofactor evidence="1">
        <name>pyridoxal 5'-phosphate</name>
        <dbReference type="ChEBI" id="CHEBI:597326"/>
    </cofactor>
</comment>
<keyword evidence="4" id="KW-0479">Metal-binding</keyword>
<name>A0A498PM73_9MYCO</name>
<dbReference type="Pfam" id="PF00266">
    <property type="entry name" value="Aminotran_5"/>
    <property type="match status" value="1"/>
</dbReference>
<dbReference type="SUPFAM" id="SSF53383">
    <property type="entry name" value="PLP-dependent transferases"/>
    <property type="match status" value="1"/>
</dbReference>
<dbReference type="GO" id="GO:0051536">
    <property type="term" value="F:iron-sulfur cluster binding"/>
    <property type="evidence" value="ECO:0007669"/>
    <property type="project" value="UniProtKB-KW"/>
</dbReference>
<dbReference type="InterPro" id="IPR015424">
    <property type="entry name" value="PyrdxlP-dep_Trfase"/>
</dbReference>
<gene>
    <name evidence="10" type="primary">iscS_1</name>
    <name evidence="10" type="ORF">LAUMK136_00128</name>
</gene>
<dbReference type="InterPro" id="IPR000192">
    <property type="entry name" value="Aminotrans_V_dom"/>
</dbReference>
<reference evidence="10 11" key="1">
    <citation type="submission" date="2018-09" db="EMBL/GenBank/DDBJ databases">
        <authorList>
            <person name="Tagini F."/>
        </authorList>
    </citation>
    <scope>NUCLEOTIDE SEQUENCE [LARGE SCALE GENOMIC DNA]</scope>
    <source>
        <strain evidence="10 11">MK136</strain>
    </source>
</reference>
<dbReference type="InterPro" id="IPR015422">
    <property type="entry name" value="PyrdxlP-dep_Trfase_small"/>
</dbReference>
<dbReference type="GO" id="GO:0031071">
    <property type="term" value="F:cysteine desulfurase activity"/>
    <property type="evidence" value="ECO:0007669"/>
    <property type="project" value="UniProtKB-EC"/>
</dbReference>
<dbReference type="PANTHER" id="PTHR11601">
    <property type="entry name" value="CYSTEINE DESULFURYLASE FAMILY MEMBER"/>
    <property type="match status" value="1"/>
</dbReference>
<evidence type="ECO:0000259" key="9">
    <source>
        <dbReference type="Pfam" id="PF00266"/>
    </source>
</evidence>
<dbReference type="InterPro" id="IPR016454">
    <property type="entry name" value="Cysteine_dSase"/>
</dbReference>
<comment type="similarity">
    <text evidence="2">Belongs to the class-V pyridoxal-phosphate-dependent aminotransferase family. NifS/IscS subfamily.</text>
</comment>
<proteinExistence type="inferred from homology"/>
<dbReference type="PANTHER" id="PTHR11601:SF34">
    <property type="entry name" value="CYSTEINE DESULFURASE"/>
    <property type="match status" value="1"/>
</dbReference>
<accession>A0A498PM73</accession>
<feature type="domain" description="Aminotransferase class V" evidence="9">
    <location>
        <begin position="29"/>
        <end position="385"/>
    </location>
</feature>
<organism evidence="10 11">
    <name type="scientific">Mycobacterium attenuatum</name>
    <dbReference type="NCBI Taxonomy" id="2341086"/>
    <lineage>
        <taxon>Bacteria</taxon>
        <taxon>Bacillati</taxon>
        <taxon>Actinomycetota</taxon>
        <taxon>Actinomycetes</taxon>
        <taxon>Mycobacteriales</taxon>
        <taxon>Mycobacteriaceae</taxon>
        <taxon>Mycobacterium</taxon>
    </lineage>
</organism>
<evidence type="ECO:0000256" key="4">
    <source>
        <dbReference type="ARBA" id="ARBA00022723"/>
    </source>
</evidence>
<protein>
    <submittedName>
        <fullName evidence="10">IscS-like cysteine desulfurase</fullName>
        <ecNumber evidence="10">2.8.1.7</ecNumber>
    </submittedName>
</protein>
<dbReference type="GO" id="GO:0046872">
    <property type="term" value="F:metal ion binding"/>
    <property type="evidence" value="ECO:0007669"/>
    <property type="project" value="UniProtKB-KW"/>
</dbReference>
<keyword evidence="11" id="KW-1185">Reference proteome</keyword>
<keyword evidence="3 10" id="KW-0808">Transferase</keyword>
<evidence type="ECO:0000256" key="8">
    <source>
        <dbReference type="ARBA" id="ARBA00050776"/>
    </source>
</evidence>
<dbReference type="Gene3D" id="1.10.260.50">
    <property type="match status" value="1"/>
</dbReference>
<keyword evidence="7" id="KW-0411">Iron-sulfur</keyword>
<evidence type="ECO:0000313" key="11">
    <source>
        <dbReference type="Proteomes" id="UP000273307"/>
    </source>
</evidence>
<evidence type="ECO:0000256" key="3">
    <source>
        <dbReference type="ARBA" id="ARBA00022679"/>
    </source>
</evidence>
<sequence>MAPVSPVDGRAAMSVSAIHPETDGADGLYLDYAATAPLHPAAARAVHAGQQLVGNPSSGHAAGRAAADALCTARRTIARLLAVSPGEVVLTSGGSEANTLALLGTFAAHGFTGHLVTTSIEHSSVLENARVLDELGVAVTKVDPGPGGHVEAAAVAAAMRADTVLVSVMHANNETGAIQPVCEIAALAARAGAAFHTDAVHTAGKLSLATVAASLISVSAHKFGGPRGVGALAVRDGHRLVPVVRGGPQENRLRAGTENVAGAMGMAAAVDVCLRRMSIGYRLGMRERREQLILGLAGAGGVHVNSTEPVLAGTVSVRFDGVRADALADALDMQGIYVSTGSACHTGQDAVSHVLTAMGLTHWAARSTVRFSLGPDVSPADIDRVVAITTEAVRRLRSISGTTVDPTGAGQ</sequence>
<dbReference type="PIRSF" id="PIRSF005572">
    <property type="entry name" value="NifS"/>
    <property type="match status" value="1"/>
</dbReference>
<evidence type="ECO:0000313" key="10">
    <source>
        <dbReference type="EMBL" id="VBA31865.1"/>
    </source>
</evidence>
<evidence type="ECO:0000256" key="1">
    <source>
        <dbReference type="ARBA" id="ARBA00001933"/>
    </source>
</evidence>
<dbReference type="AlphaFoldDB" id="A0A498PM73"/>
<dbReference type="Gene3D" id="3.90.1150.10">
    <property type="entry name" value="Aspartate Aminotransferase, domain 1"/>
    <property type="match status" value="1"/>
</dbReference>
<dbReference type="Gene3D" id="3.40.640.10">
    <property type="entry name" value="Type I PLP-dependent aspartate aminotransferase-like (Major domain)"/>
    <property type="match status" value="1"/>
</dbReference>